<feature type="domain" description="Sporulation stage II protein D amidase enhancer LytB N-terminal" evidence="1">
    <location>
        <begin position="81"/>
        <end position="184"/>
    </location>
</feature>
<evidence type="ECO:0000313" key="3">
    <source>
        <dbReference type="Proteomes" id="UP000637074"/>
    </source>
</evidence>
<comment type="caution">
    <text evidence="2">The sequence shown here is derived from an EMBL/GenBank/DDBJ whole genome shotgun (WGS) entry which is preliminary data.</text>
</comment>
<dbReference type="InterPro" id="IPR013693">
    <property type="entry name" value="SpoIID/LytB_N"/>
</dbReference>
<dbReference type="InterPro" id="IPR013486">
    <property type="entry name" value="SpoIID/LytB"/>
</dbReference>
<dbReference type="InterPro" id="IPR051922">
    <property type="entry name" value="Bact_Sporulation_Assoc"/>
</dbReference>
<reference evidence="2 3" key="1">
    <citation type="journal article" date="2022" name="Int. J. Syst. Evol. Microbiol.">
        <title>Neobacillus kokaensis sp. nov., isolated from soil.</title>
        <authorList>
            <person name="Yuki K."/>
            <person name="Matsubara H."/>
            <person name="Yamaguchi S."/>
        </authorList>
    </citation>
    <scope>NUCLEOTIDE SEQUENCE [LARGE SCALE GENOMIC DNA]</scope>
    <source>
        <strain evidence="2 3">LOB 377</strain>
    </source>
</reference>
<keyword evidence="3" id="KW-1185">Reference proteome</keyword>
<dbReference type="InterPro" id="IPR014225">
    <property type="entry name" value="Spore_II_D_firmicutes"/>
</dbReference>
<dbReference type="PANTHER" id="PTHR30032">
    <property type="entry name" value="N-ACETYLMURAMOYL-L-ALANINE AMIDASE-RELATED"/>
    <property type="match status" value="1"/>
</dbReference>
<protein>
    <submittedName>
        <fullName evidence="2">Stage II sporulation protein D</fullName>
    </submittedName>
</protein>
<dbReference type="Pfam" id="PF08486">
    <property type="entry name" value="SpoIID"/>
    <property type="match status" value="1"/>
</dbReference>
<organism evidence="2 3">
    <name type="scientific">Neobacillus kokaensis</name>
    <dbReference type="NCBI Taxonomy" id="2759023"/>
    <lineage>
        <taxon>Bacteria</taxon>
        <taxon>Bacillati</taxon>
        <taxon>Bacillota</taxon>
        <taxon>Bacilli</taxon>
        <taxon>Bacillales</taxon>
        <taxon>Bacillaceae</taxon>
        <taxon>Neobacillus</taxon>
    </lineage>
</organism>
<sequence>MNLHTGGTIMKKFKPLIVLASILFALTLVIPAVLVLPFSDGKASGKLGEELARGKNTPSKTVASTTKDPAVEVSVFRSAKSAIEKVELEDYLVGVVSAEMPADFNDEALKAQALAARTYIVNRLTTKSQLGMPKGVNADVTDTIIHQVYKSDAEQRRDWGKDYAWKKKKVLTAVRATSGQILTYKGKPITATFFSTSNGYTENSEDFWNGEIPYLRSVPSPWDKGTEKFIYKQEIPVSQFEARLGVRVGSGGTIGKIISRTEGKRVAQVNFNGKILTGKEIREKLDLRSTDFSWERKGGSIMITTKGFGHGVGMSQYGANGMAAEGKSYKDIVKHYYKGVQITSAENMLATVTARK</sequence>
<proteinExistence type="predicted"/>
<dbReference type="NCBIfam" id="TIGR02669">
    <property type="entry name" value="SpoIID_LytB"/>
    <property type="match status" value="1"/>
</dbReference>
<dbReference type="Proteomes" id="UP000637074">
    <property type="component" value="Unassembled WGS sequence"/>
</dbReference>
<gene>
    <name evidence="2" type="ORF">AM1BK_22960</name>
</gene>
<name>A0ABQ3N1E6_9BACI</name>
<accession>A0ABQ3N1E6</accession>
<evidence type="ECO:0000313" key="2">
    <source>
        <dbReference type="EMBL" id="GHH98753.1"/>
    </source>
</evidence>
<dbReference type="NCBIfam" id="TIGR02870">
    <property type="entry name" value="spore_II_D"/>
    <property type="match status" value="1"/>
</dbReference>
<evidence type="ECO:0000259" key="1">
    <source>
        <dbReference type="Pfam" id="PF08486"/>
    </source>
</evidence>
<dbReference type="PANTHER" id="PTHR30032:SF4">
    <property type="entry name" value="AMIDASE ENHANCER"/>
    <property type="match status" value="1"/>
</dbReference>
<dbReference type="EMBL" id="BNDS01000008">
    <property type="protein sequence ID" value="GHH98753.1"/>
    <property type="molecule type" value="Genomic_DNA"/>
</dbReference>